<dbReference type="GO" id="GO:0004416">
    <property type="term" value="F:hydroxyacylglutathione hydrolase activity"/>
    <property type="evidence" value="ECO:0007669"/>
    <property type="project" value="UniProtKB-UniRule"/>
</dbReference>
<keyword evidence="10" id="KW-1185">Reference proteome</keyword>
<organism evidence="9 10">
    <name type="scientific">Paramylibacter kogurei</name>
    <dbReference type="NCBI Taxonomy" id="1889778"/>
    <lineage>
        <taxon>Bacteria</taxon>
        <taxon>Pseudomonadati</taxon>
        <taxon>Pseudomonadota</taxon>
        <taxon>Alphaproteobacteria</taxon>
        <taxon>Rhodobacterales</taxon>
        <taxon>Paracoccaceae</taxon>
        <taxon>Paramylibacter</taxon>
    </lineage>
</organism>
<dbReference type="NCBIfam" id="TIGR03413">
    <property type="entry name" value="GSH_gloB"/>
    <property type="match status" value="1"/>
</dbReference>
<comment type="cofactor">
    <cofactor evidence="7">
        <name>Zn(2+)</name>
        <dbReference type="ChEBI" id="CHEBI:29105"/>
    </cofactor>
    <text evidence="7">Binds 2 Zn(2+) ions per subunit.</text>
</comment>
<evidence type="ECO:0000259" key="8">
    <source>
        <dbReference type="SMART" id="SM00849"/>
    </source>
</evidence>
<feature type="binding site" evidence="7">
    <location>
        <position position="133"/>
    </location>
    <ligand>
        <name>Zn(2+)</name>
        <dbReference type="ChEBI" id="CHEBI:29105"/>
        <label>2</label>
    </ligand>
</feature>
<sequence length="255" mass="27963">MPLDIVTIPCLADNYAYLLHCRETGQVAVVDVPEAAPILAALKERDWPLHMILVTHHHSDHIQGVDELREKTGAVVLGAKADEHRLPKLDVAFNEDDSFAVGSEIGEVIDVSGHTVGHIAFHFPNADIVFSADSLMALGCGRIFEGTQPMMWKSLQKFMEMRPETLVYSGHEYTASNAKFALTIEPDNQALQKRAADIDATRAAGGFTVPASIELELATNPFLRADLPEVKELLGMADASDAEVFGEIRTRKDNF</sequence>
<keyword evidence="6 7" id="KW-0862">Zinc</keyword>
<evidence type="ECO:0000256" key="7">
    <source>
        <dbReference type="HAMAP-Rule" id="MF_01374"/>
    </source>
</evidence>
<evidence type="ECO:0000313" key="10">
    <source>
        <dbReference type="Proteomes" id="UP000231516"/>
    </source>
</evidence>
<dbReference type="InterPro" id="IPR017782">
    <property type="entry name" value="Hydroxyacylglutathione_Hdrlase"/>
</dbReference>
<feature type="binding site" evidence="7">
    <location>
        <position position="133"/>
    </location>
    <ligand>
        <name>Zn(2+)</name>
        <dbReference type="ChEBI" id="CHEBI:29105"/>
        <label>1</label>
    </ligand>
</feature>
<gene>
    <name evidence="7" type="primary">gloB</name>
    <name evidence="9" type="ORF">BFP76_12520</name>
</gene>
<dbReference type="InterPro" id="IPR050110">
    <property type="entry name" value="Glyoxalase_II_hydrolase"/>
</dbReference>
<dbReference type="EC" id="3.1.2.6" evidence="7"/>
<feature type="binding site" evidence="7">
    <location>
        <position position="114"/>
    </location>
    <ligand>
        <name>Zn(2+)</name>
        <dbReference type="ChEBI" id="CHEBI:29105"/>
        <label>1</label>
    </ligand>
</feature>
<keyword evidence="4 7" id="KW-0479">Metal-binding</keyword>
<comment type="function">
    <text evidence="7">Thiolesterase that catalyzes the hydrolysis of S-D-lactoyl-glutathione to form glutathione and D-lactic acid.</text>
</comment>
<feature type="domain" description="Metallo-beta-lactamase" evidence="8">
    <location>
        <begin position="13"/>
        <end position="171"/>
    </location>
</feature>
<evidence type="ECO:0000256" key="4">
    <source>
        <dbReference type="ARBA" id="ARBA00022723"/>
    </source>
</evidence>
<dbReference type="Proteomes" id="UP000231516">
    <property type="component" value="Unassembled WGS sequence"/>
</dbReference>
<dbReference type="InterPro" id="IPR001279">
    <property type="entry name" value="Metallo-B-lactamas"/>
</dbReference>
<proteinExistence type="inferred from homology"/>
<reference evidence="9 10" key="1">
    <citation type="submission" date="2016-08" db="EMBL/GenBank/DDBJ databases">
        <title>Draft genome of Amylibacter sp. strain 4G11.</title>
        <authorList>
            <person name="Wong S.-K."/>
            <person name="Hamasaki K."/>
            <person name="Yoshizawa S."/>
        </authorList>
    </citation>
    <scope>NUCLEOTIDE SEQUENCE [LARGE SCALE GENOMIC DNA]</scope>
    <source>
        <strain evidence="9 10">4G11</strain>
    </source>
</reference>
<comment type="catalytic activity">
    <reaction evidence="1 7">
        <text>an S-(2-hydroxyacyl)glutathione + H2O = a 2-hydroxy carboxylate + glutathione + H(+)</text>
        <dbReference type="Rhea" id="RHEA:21864"/>
        <dbReference type="ChEBI" id="CHEBI:15377"/>
        <dbReference type="ChEBI" id="CHEBI:15378"/>
        <dbReference type="ChEBI" id="CHEBI:57925"/>
        <dbReference type="ChEBI" id="CHEBI:58896"/>
        <dbReference type="ChEBI" id="CHEBI:71261"/>
        <dbReference type="EC" id="3.1.2.6"/>
    </reaction>
</comment>
<dbReference type="InterPro" id="IPR036866">
    <property type="entry name" value="RibonucZ/Hydroxyglut_hydro"/>
</dbReference>
<evidence type="ECO:0000256" key="2">
    <source>
        <dbReference type="ARBA" id="ARBA00004963"/>
    </source>
</evidence>
<dbReference type="Pfam" id="PF00753">
    <property type="entry name" value="Lactamase_B"/>
    <property type="match status" value="1"/>
</dbReference>
<evidence type="ECO:0000256" key="6">
    <source>
        <dbReference type="ARBA" id="ARBA00022833"/>
    </source>
</evidence>
<dbReference type="AlphaFoldDB" id="A0A2G5K9E1"/>
<dbReference type="PANTHER" id="PTHR43705:SF1">
    <property type="entry name" value="HYDROXYACYLGLUTATHIONE HYDROLASE GLOB"/>
    <property type="match status" value="1"/>
</dbReference>
<feature type="binding site" evidence="7">
    <location>
        <position position="60"/>
    </location>
    <ligand>
        <name>Zn(2+)</name>
        <dbReference type="ChEBI" id="CHEBI:29105"/>
        <label>2</label>
    </ligand>
</feature>
<accession>A0A2G5K9E1</accession>
<dbReference type="UniPathway" id="UPA00619">
    <property type="reaction ID" value="UER00676"/>
</dbReference>
<dbReference type="GO" id="GO:0019243">
    <property type="term" value="P:methylglyoxal catabolic process to D-lactate via S-lactoyl-glutathione"/>
    <property type="evidence" value="ECO:0007669"/>
    <property type="project" value="UniProtKB-UniRule"/>
</dbReference>
<feature type="binding site" evidence="7">
    <location>
        <position position="56"/>
    </location>
    <ligand>
        <name>Zn(2+)</name>
        <dbReference type="ChEBI" id="CHEBI:29105"/>
        <label>1</label>
    </ligand>
</feature>
<dbReference type="EMBL" id="MDGM01000007">
    <property type="protein sequence ID" value="PIB26156.1"/>
    <property type="molecule type" value="Genomic_DNA"/>
</dbReference>
<feature type="binding site" evidence="7">
    <location>
        <position position="171"/>
    </location>
    <ligand>
        <name>Zn(2+)</name>
        <dbReference type="ChEBI" id="CHEBI:29105"/>
        <label>2</label>
    </ligand>
</feature>
<comment type="similarity">
    <text evidence="3 7">Belongs to the metallo-beta-lactamase superfamily. Glyoxalase II family.</text>
</comment>
<comment type="subunit">
    <text evidence="7">Monomer.</text>
</comment>
<feature type="binding site" evidence="7">
    <location>
        <position position="58"/>
    </location>
    <ligand>
        <name>Zn(2+)</name>
        <dbReference type="ChEBI" id="CHEBI:29105"/>
        <label>1</label>
    </ligand>
</feature>
<dbReference type="Pfam" id="PF16123">
    <property type="entry name" value="HAGH_C"/>
    <property type="match status" value="1"/>
</dbReference>
<evidence type="ECO:0000256" key="3">
    <source>
        <dbReference type="ARBA" id="ARBA00006759"/>
    </source>
</evidence>
<dbReference type="PANTHER" id="PTHR43705">
    <property type="entry name" value="HYDROXYACYLGLUTATHIONE HYDROLASE"/>
    <property type="match status" value="1"/>
</dbReference>
<keyword evidence="5 7" id="KW-0378">Hydrolase</keyword>
<dbReference type="CDD" id="cd07723">
    <property type="entry name" value="hydroxyacylglutathione_hydrolase_MBL-fold"/>
    <property type="match status" value="1"/>
</dbReference>
<dbReference type="GO" id="GO:0046872">
    <property type="term" value="F:metal ion binding"/>
    <property type="evidence" value="ECO:0007669"/>
    <property type="project" value="UniProtKB-KW"/>
</dbReference>
<dbReference type="InterPro" id="IPR032282">
    <property type="entry name" value="HAGH_C"/>
</dbReference>
<dbReference type="SMART" id="SM00849">
    <property type="entry name" value="Lactamase_B"/>
    <property type="match status" value="1"/>
</dbReference>
<comment type="caution">
    <text evidence="9">The sequence shown here is derived from an EMBL/GenBank/DDBJ whole genome shotgun (WGS) entry which is preliminary data.</text>
</comment>
<protein>
    <recommendedName>
        <fullName evidence="7">Hydroxyacylglutathione hydrolase</fullName>
        <ecNumber evidence="7">3.1.2.6</ecNumber>
    </recommendedName>
    <alternativeName>
        <fullName evidence="7">Glyoxalase II</fullName>
        <shortName evidence="7">Glx II</shortName>
    </alternativeName>
</protein>
<dbReference type="InterPro" id="IPR035680">
    <property type="entry name" value="Clx_II_MBL"/>
</dbReference>
<dbReference type="Gene3D" id="3.60.15.10">
    <property type="entry name" value="Ribonuclease Z/Hydroxyacylglutathione hydrolase-like"/>
    <property type="match status" value="1"/>
</dbReference>
<feature type="binding site" evidence="7">
    <location>
        <position position="61"/>
    </location>
    <ligand>
        <name>Zn(2+)</name>
        <dbReference type="ChEBI" id="CHEBI:29105"/>
        <label>2</label>
    </ligand>
</feature>
<evidence type="ECO:0000256" key="5">
    <source>
        <dbReference type="ARBA" id="ARBA00022801"/>
    </source>
</evidence>
<dbReference type="SUPFAM" id="SSF56281">
    <property type="entry name" value="Metallo-hydrolase/oxidoreductase"/>
    <property type="match status" value="1"/>
</dbReference>
<dbReference type="OrthoDB" id="9802248at2"/>
<evidence type="ECO:0000256" key="1">
    <source>
        <dbReference type="ARBA" id="ARBA00001623"/>
    </source>
</evidence>
<dbReference type="HAMAP" id="MF_01374">
    <property type="entry name" value="Glyoxalase_2"/>
    <property type="match status" value="1"/>
</dbReference>
<evidence type="ECO:0000313" key="9">
    <source>
        <dbReference type="EMBL" id="PIB26156.1"/>
    </source>
</evidence>
<comment type="pathway">
    <text evidence="2 7">Secondary metabolite metabolism; methylglyoxal degradation; (R)-lactate from methylglyoxal: step 2/2.</text>
</comment>
<dbReference type="PIRSF" id="PIRSF005457">
    <property type="entry name" value="Glx"/>
    <property type="match status" value="1"/>
</dbReference>
<name>A0A2G5K9E1_9RHOB</name>
<dbReference type="RefSeq" id="WP_099591560.1">
    <property type="nucleotide sequence ID" value="NZ_MDGM01000007.1"/>
</dbReference>